<dbReference type="PANTHER" id="PTHR14003:SF23">
    <property type="entry name" value="ZINC FINGER PROTEIN 143"/>
    <property type="match status" value="1"/>
</dbReference>
<dbReference type="InterPro" id="IPR013087">
    <property type="entry name" value="Znf_C2H2_type"/>
</dbReference>
<dbReference type="SUPFAM" id="SSF57716">
    <property type="entry name" value="Glucocorticoid receptor-like (DNA-binding domain)"/>
    <property type="match status" value="1"/>
</dbReference>
<dbReference type="FunFam" id="3.30.160.60:FF:000624">
    <property type="entry name" value="zinc finger protein 697"/>
    <property type="match status" value="1"/>
</dbReference>
<dbReference type="Pfam" id="PF13894">
    <property type="entry name" value="zf-C2H2_4"/>
    <property type="match status" value="2"/>
</dbReference>
<reference evidence="12" key="2">
    <citation type="submission" date="2025-04" db="UniProtKB">
        <authorList>
            <consortium name="RefSeq"/>
        </authorList>
    </citation>
    <scope>IDENTIFICATION</scope>
    <source>
        <strain evidence="12">DH4</strain>
        <tissue evidence="12">Whole body</tissue>
    </source>
</reference>
<evidence type="ECO:0000259" key="9">
    <source>
        <dbReference type="PROSITE" id="PS51915"/>
    </source>
</evidence>
<dbReference type="EnsemblMetazoa" id="XM_001121147">
    <property type="protein sequence ID" value="XP_001121147"/>
    <property type="gene ID" value="LOC725279"/>
</dbReference>
<feature type="domain" description="C2H2-type" evidence="8">
    <location>
        <begin position="307"/>
        <end position="334"/>
    </location>
</feature>
<dbReference type="PROSITE" id="PS00028">
    <property type="entry name" value="ZINC_FINGER_C2H2_1"/>
    <property type="match status" value="4"/>
</dbReference>
<feature type="domain" description="ZAD" evidence="9">
    <location>
        <begin position="22"/>
        <end position="96"/>
    </location>
</feature>
<dbReference type="SUPFAM" id="SSF57667">
    <property type="entry name" value="beta-beta-alpha zinc fingers"/>
    <property type="match status" value="3"/>
</dbReference>
<evidence type="ECO:0000256" key="5">
    <source>
        <dbReference type="ARBA" id="ARBA00023242"/>
    </source>
</evidence>
<keyword evidence="11" id="KW-1185">Reference proteome</keyword>
<sequence>MDTVHNKMKHSLNGAETCALNKTCRLCLRVENHLISIFTEEEKSKCLVSRIRDCCPITLEDDRLPKMICHECEEKVTATFEFREQCRKSEHFLRLHYESCISDKLDLVRISDYKTVLDCNVKANSNMCTNLDVIDLKEDREHSEKNQQRAFNEQKSEISILKAQYEREKILESKIVHNEIVEEKVMMKSVSRSFFNDDRNHDEEGKNKKKDKMVDQIYFFNNEHKYIEKKSGDNISTEKVQICNDAIKMPYLCDICSKTFASKSGLRFHLKSHDAIKSYPCRYCDKRFVIPSYTKRHEKIHTGDKPFICQYCSATFASSNGLKYHLRLHTGEANYSCKICGKSFYRHKYLKEHIFTHTGEKPYICKTCGASYGSSGSLFVHKKKCKTI</sequence>
<feature type="domain" description="C2H2-type" evidence="8">
    <location>
        <begin position="251"/>
        <end position="278"/>
    </location>
</feature>
<dbReference type="OrthoDB" id="8117402at2759"/>
<dbReference type="OMA" id="SRIRDCC"/>
<evidence type="ECO:0000256" key="1">
    <source>
        <dbReference type="ARBA" id="ARBA00022723"/>
    </source>
</evidence>
<feature type="binding site" evidence="7">
    <location>
        <position position="69"/>
    </location>
    <ligand>
        <name>Zn(2+)</name>
        <dbReference type="ChEBI" id="CHEBI:29105"/>
    </ligand>
</feature>
<evidence type="ECO:0000313" key="10">
    <source>
        <dbReference type="EnsemblMetazoa" id="XP_001121147"/>
    </source>
</evidence>
<accession>A0A8B6XEM8</accession>
<protein>
    <submittedName>
        <fullName evidence="12">Zinc finger protein 271</fullName>
    </submittedName>
</protein>
<dbReference type="GO" id="GO:0008270">
    <property type="term" value="F:zinc ion binding"/>
    <property type="evidence" value="ECO:0007669"/>
    <property type="project" value="UniProtKB-UniRule"/>
</dbReference>
<reference evidence="10" key="1">
    <citation type="submission" date="2021-01" db="UniProtKB">
        <authorList>
            <consortium name="EnsemblMetazoa"/>
        </authorList>
    </citation>
    <scope>IDENTIFICATION</scope>
    <source>
        <strain evidence="10">DH4</strain>
    </source>
</reference>
<dbReference type="GO" id="GO:0000978">
    <property type="term" value="F:RNA polymerase II cis-regulatory region sequence-specific DNA binding"/>
    <property type="evidence" value="ECO:0007669"/>
    <property type="project" value="TreeGrafter"/>
</dbReference>
<dbReference type="GO" id="GO:0031519">
    <property type="term" value="C:PcG protein complex"/>
    <property type="evidence" value="ECO:0007669"/>
    <property type="project" value="TreeGrafter"/>
</dbReference>
<dbReference type="KEGG" id="ame:725279"/>
<evidence type="ECO:0000256" key="7">
    <source>
        <dbReference type="PROSITE-ProRule" id="PRU01263"/>
    </source>
</evidence>
<evidence type="ECO:0000256" key="6">
    <source>
        <dbReference type="PROSITE-ProRule" id="PRU00042"/>
    </source>
</evidence>
<feature type="binding site" evidence="7">
    <location>
        <position position="27"/>
    </location>
    <ligand>
        <name>Zn(2+)</name>
        <dbReference type="ChEBI" id="CHEBI:29105"/>
    </ligand>
</feature>
<dbReference type="GO" id="GO:0005667">
    <property type="term" value="C:transcription regulator complex"/>
    <property type="evidence" value="ECO:0007669"/>
    <property type="project" value="TreeGrafter"/>
</dbReference>
<keyword evidence="5" id="KW-0539">Nucleus</keyword>
<dbReference type="GO" id="GO:0000785">
    <property type="term" value="C:chromatin"/>
    <property type="evidence" value="ECO:0007669"/>
    <property type="project" value="TreeGrafter"/>
</dbReference>
<feature type="binding site" evidence="7">
    <location>
        <position position="24"/>
    </location>
    <ligand>
        <name>Zn(2+)</name>
        <dbReference type="ChEBI" id="CHEBI:29105"/>
    </ligand>
</feature>
<dbReference type="PROSITE" id="PS51915">
    <property type="entry name" value="ZAD"/>
    <property type="match status" value="1"/>
</dbReference>
<dbReference type="PANTHER" id="PTHR14003">
    <property type="entry name" value="TRANSCRIPTIONAL REPRESSOR PROTEIN YY"/>
    <property type="match status" value="1"/>
</dbReference>
<dbReference type="InterPro" id="IPR012934">
    <property type="entry name" value="Znf_AD"/>
</dbReference>
<proteinExistence type="predicted"/>
<dbReference type="SMART" id="SM00355">
    <property type="entry name" value="ZnF_C2H2"/>
    <property type="match status" value="5"/>
</dbReference>
<dbReference type="Pfam" id="PF00096">
    <property type="entry name" value="zf-C2H2"/>
    <property type="match status" value="2"/>
</dbReference>
<dbReference type="FunFam" id="3.30.160.60:FF:000110">
    <property type="entry name" value="Zinc finger protein-like"/>
    <property type="match status" value="1"/>
</dbReference>
<evidence type="ECO:0000313" key="12">
    <source>
        <dbReference type="RefSeq" id="XP_001121147.2"/>
    </source>
</evidence>
<feature type="domain" description="C2H2-type" evidence="8">
    <location>
        <begin position="279"/>
        <end position="306"/>
    </location>
</feature>
<dbReference type="GeneID" id="725279"/>
<dbReference type="Pfam" id="PF07776">
    <property type="entry name" value="zf-AD"/>
    <property type="match status" value="1"/>
</dbReference>
<dbReference type="GO" id="GO:0000981">
    <property type="term" value="F:DNA-binding transcription factor activity, RNA polymerase II-specific"/>
    <property type="evidence" value="ECO:0007669"/>
    <property type="project" value="TreeGrafter"/>
</dbReference>
<accession>A0A7M7FYN6</accession>
<dbReference type="FunFam" id="3.30.160.60:FF:000100">
    <property type="entry name" value="Zinc finger 45-like"/>
    <property type="match status" value="1"/>
</dbReference>
<feature type="domain" description="C2H2-type" evidence="8">
    <location>
        <begin position="335"/>
        <end position="362"/>
    </location>
</feature>
<evidence type="ECO:0000256" key="4">
    <source>
        <dbReference type="ARBA" id="ARBA00022833"/>
    </source>
</evidence>
<evidence type="ECO:0000256" key="2">
    <source>
        <dbReference type="ARBA" id="ARBA00022737"/>
    </source>
</evidence>
<dbReference type="InterPro" id="IPR036236">
    <property type="entry name" value="Znf_C2H2_sf"/>
</dbReference>
<dbReference type="Gene3D" id="3.30.160.60">
    <property type="entry name" value="Classic Zinc Finger"/>
    <property type="match status" value="5"/>
</dbReference>
<dbReference type="AlphaFoldDB" id="A0A7M7FYN6"/>
<evidence type="ECO:0000259" key="8">
    <source>
        <dbReference type="PROSITE" id="PS50157"/>
    </source>
</evidence>
<dbReference type="PROSITE" id="PS50157">
    <property type="entry name" value="ZINC_FINGER_C2H2_2"/>
    <property type="match status" value="4"/>
</dbReference>
<organism evidence="10">
    <name type="scientific">Apis mellifera</name>
    <name type="common">Honeybee</name>
    <dbReference type="NCBI Taxonomy" id="7460"/>
    <lineage>
        <taxon>Eukaryota</taxon>
        <taxon>Metazoa</taxon>
        <taxon>Ecdysozoa</taxon>
        <taxon>Arthropoda</taxon>
        <taxon>Hexapoda</taxon>
        <taxon>Insecta</taxon>
        <taxon>Pterygota</taxon>
        <taxon>Neoptera</taxon>
        <taxon>Endopterygota</taxon>
        <taxon>Hymenoptera</taxon>
        <taxon>Apocrita</taxon>
        <taxon>Aculeata</taxon>
        <taxon>Apoidea</taxon>
        <taxon>Anthophila</taxon>
        <taxon>Apidae</taxon>
        <taxon>Apis</taxon>
    </lineage>
</organism>
<dbReference type="Proteomes" id="UP000005203">
    <property type="component" value="Linkage group LG1"/>
</dbReference>
<reference evidence="11" key="3">
    <citation type="submission" date="2025-05" db="UniProtKB">
        <authorList>
            <consortium name="RefSeq"/>
        </authorList>
    </citation>
    <scope>NUCLEOTIDE SEQUENCE [LARGE SCALE GENOMIC DNA]</scope>
    <source>
        <strain evidence="11">DH4</strain>
    </source>
</reference>
<keyword evidence="2" id="KW-0677">Repeat</keyword>
<dbReference type="GO" id="GO:0048598">
    <property type="term" value="P:embryonic morphogenesis"/>
    <property type="evidence" value="ECO:0007669"/>
    <property type="project" value="UniProtKB-ARBA"/>
</dbReference>
<gene>
    <name evidence="10" type="primary">725279</name>
    <name evidence="12" type="synonym">LOC725279</name>
</gene>
<keyword evidence="1 7" id="KW-0479">Metal-binding</keyword>
<evidence type="ECO:0000313" key="11">
    <source>
        <dbReference type="Proteomes" id="UP000005203"/>
    </source>
</evidence>
<evidence type="ECO:0000256" key="3">
    <source>
        <dbReference type="ARBA" id="ARBA00022771"/>
    </source>
</evidence>
<dbReference type="RefSeq" id="XP_001121147.2">
    <property type="nucleotide sequence ID" value="XM_001121147.5"/>
</dbReference>
<dbReference type="SMART" id="SM00868">
    <property type="entry name" value="zf-AD"/>
    <property type="match status" value="1"/>
</dbReference>
<keyword evidence="4 7" id="KW-0862">Zinc</keyword>
<name>A0A7M7FYN6_APIME</name>
<dbReference type="FunFam" id="3.30.160.60:FF:000065">
    <property type="entry name" value="B-cell CLL/lymphoma 6, member B"/>
    <property type="match status" value="1"/>
</dbReference>
<feature type="binding site" evidence="7">
    <location>
        <position position="72"/>
    </location>
    <ligand>
        <name>Zn(2+)</name>
        <dbReference type="ChEBI" id="CHEBI:29105"/>
    </ligand>
</feature>
<keyword evidence="3 6" id="KW-0863">Zinc-finger</keyword>
<dbReference type="Gene3D" id="3.40.1800.20">
    <property type="match status" value="1"/>
</dbReference>
<dbReference type="Pfam" id="PF13912">
    <property type="entry name" value="zf-C2H2_6"/>
    <property type="match status" value="1"/>
</dbReference>